<dbReference type="Proteomes" id="UP000798662">
    <property type="component" value="Chromosome 2"/>
</dbReference>
<proteinExistence type="predicted"/>
<protein>
    <submittedName>
        <fullName evidence="1">Uncharacterized protein</fullName>
    </submittedName>
</protein>
<reference evidence="1" key="1">
    <citation type="submission" date="2019-11" db="EMBL/GenBank/DDBJ databases">
        <title>Nori genome reveals adaptations in red seaweeds to the harsh intertidal environment.</title>
        <authorList>
            <person name="Wang D."/>
            <person name="Mao Y."/>
        </authorList>
    </citation>
    <scope>NUCLEOTIDE SEQUENCE</scope>
    <source>
        <tissue evidence="1">Gametophyte</tissue>
    </source>
</reference>
<evidence type="ECO:0000313" key="2">
    <source>
        <dbReference type="Proteomes" id="UP000798662"/>
    </source>
</evidence>
<keyword evidence="2" id="KW-1185">Reference proteome</keyword>
<comment type="caution">
    <text evidence="1">The sequence shown here is derived from an EMBL/GenBank/DDBJ whole genome shotgun (WGS) entry which is preliminary data.</text>
</comment>
<gene>
    <name evidence="1" type="ORF">I4F81_006440</name>
</gene>
<dbReference type="EMBL" id="CM020619">
    <property type="protein sequence ID" value="KAK1863887.1"/>
    <property type="molecule type" value="Genomic_DNA"/>
</dbReference>
<name>A0ACC3C142_PYRYE</name>
<sequence>MSQFRSVLIAVGTLAPLLAIYGILLWLSRQRRPDNDDADSPPTAAGAAAVPWVAAPPPAVRRRVRAALARLTVAAASPAEGGSTQIGTAAGGKAAHEVDEEAPVDTDALCVICLDGWDDLPAVAGRDGVRGEGGGGADKGGGGGGNGAAAARTRLPCGHAFHPSCILRWAVKAPRCPLCNDGALAAAAAAAAGMEVDAVVPDDGAAASLPPPLESHTAAGLGTGGGAPDALRGHVHQPLGTLHASERMAVVSLAA</sequence>
<organism evidence="1 2">
    <name type="scientific">Pyropia yezoensis</name>
    <name type="common">Susabi-nori</name>
    <name type="synonym">Porphyra yezoensis</name>
    <dbReference type="NCBI Taxonomy" id="2788"/>
    <lineage>
        <taxon>Eukaryota</taxon>
        <taxon>Rhodophyta</taxon>
        <taxon>Bangiophyceae</taxon>
        <taxon>Bangiales</taxon>
        <taxon>Bangiaceae</taxon>
        <taxon>Pyropia</taxon>
    </lineage>
</organism>
<evidence type="ECO:0000313" key="1">
    <source>
        <dbReference type="EMBL" id="KAK1863887.1"/>
    </source>
</evidence>
<accession>A0ACC3C142</accession>